<evidence type="ECO:0000256" key="2">
    <source>
        <dbReference type="ARBA" id="ARBA00022723"/>
    </source>
</evidence>
<dbReference type="PROSITE" id="PS50249">
    <property type="entry name" value="MPN"/>
    <property type="match status" value="1"/>
</dbReference>
<keyword evidence="1" id="KW-0645">Protease</keyword>
<evidence type="ECO:0000259" key="6">
    <source>
        <dbReference type="PROSITE" id="PS50249"/>
    </source>
</evidence>
<dbReference type="InterPro" id="IPR037518">
    <property type="entry name" value="MPN"/>
</dbReference>
<evidence type="ECO:0000256" key="3">
    <source>
        <dbReference type="ARBA" id="ARBA00022801"/>
    </source>
</evidence>
<proteinExistence type="predicted"/>
<evidence type="ECO:0000256" key="4">
    <source>
        <dbReference type="ARBA" id="ARBA00022833"/>
    </source>
</evidence>
<protein>
    <submittedName>
        <fullName evidence="7">JAB domain-containing protein</fullName>
    </submittedName>
</protein>
<evidence type="ECO:0000313" key="8">
    <source>
        <dbReference type="Proteomes" id="UP001597115"/>
    </source>
</evidence>
<feature type="domain" description="MPN" evidence="6">
    <location>
        <begin position="11"/>
        <end position="132"/>
    </location>
</feature>
<name>A0ABW4HZ64_9SPHN</name>
<dbReference type="Pfam" id="PF04002">
    <property type="entry name" value="RadC"/>
    <property type="match status" value="1"/>
</dbReference>
<dbReference type="InterPro" id="IPR020891">
    <property type="entry name" value="UPF0758_CS"/>
</dbReference>
<dbReference type="InterPro" id="IPR001405">
    <property type="entry name" value="UPF0758"/>
</dbReference>
<dbReference type="Gene3D" id="3.40.140.10">
    <property type="entry name" value="Cytidine Deaminase, domain 2"/>
    <property type="match status" value="1"/>
</dbReference>
<gene>
    <name evidence="7" type="ORF">ACFSCW_03700</name>
</gene>
<reference evidence="8" key="1">
    <citation type="journal article" date="2019" name="Int. J. Syst. Evol. Microbiol.">
        <title>The Global Catalogue of Microorganisms (GCM) 10K type strain sequencing project: providing services to taxonomists for standard genome sequencing and annotation.</title>
        <authorList>
            <consortium name="The Broad Institute Genomics Platform"/>
            <consortium name="The Broad Institute Genome Sequencing Center for Infectious Disease"/>
            <person name="Wu L."/>
            <person name="Ma J."/>
        </authorList>
    </citation>
    <scope>NUCLEOTIDE SEQUENCE [LARGE SCALE GENOMIC DNA]</scope>
    <source>
        <strain evidence="8">CGMCC 1.16275</strain>
    </source>
</reference>
<comment type="caution">
    <text evidence="7">The sequence shown here is derived from an EMBL/GenBank/DDBJ whole genome shotgun (WGS) entry which is preliminary data.</text>
</comment>
<evidence type="ECO:0000256" key="5">
    <source>
        <dbReference type="ARBA" id="ARBA00023049"/>
    </source>
</evidence>
<evidence type="ECO:0000313" key="7">
    <source>
        <dbReference type="EMBL" id="MFD1610901.1"/>
    </source>
</evidence>
<keyword evidence="2" id="KW-0479">Metal-binding</keyword>
<dbReference type="SUPFAM" id="SSF102712">
    <property type="entry name" value="JAB1/MPN domain"/>
    <property type="match status" value="1"/>
</dbReference>
<sequence>MQRVRGRLPQIIASRDDAVALFAPRLADAQDENLYVAHLDRERRLLALCLAPGRGRQIDVPLRTIIRDALEFDTASLVLAHNHPSGDPTPSSDDLYVTRRLIHVARALEVGVLDHLVFAAKGFVSFRDRGLL</sequence>
<evidence type="ECO:0000256" key="1">
    <source>
        <dbReference type="ARBA" id="ARBA00022670"/>
    </source>
</evidence>
<dbReference type="Proteomes" id="UP001597115">
    <property type="component" value="Unassembled WGS sequence"/>
</dbReference>
<organism evidence="7 8">
    <name type="scientific">Sphingomonas tabacisoli</name>
    <dbReference type="NCBI Taxonomy" id="2249466"/>
    <lineage>
        <taxon>Bacteria</taxon>
        <taxon>Pseudomonadati</taxon>
        <taxon>Pseudomonadota</taxon>
        <taxon>Alphaproteobacteria</taxon>
        <taxon>Sphingomonadales</taxon>
        <taxon>Sphingomonadaceae</taxon>
        <taxon>Sphingomonas</taxon>
    </lineage>
</organism>
<dbReference type="InterPro" id="IPR025657">
    <property type="entry name" value="RadC_JAB"/>
</dbReference>
<keyword evidence="3" id="KW-0378">Hydrolase</keyword>
<keyword evidence="8" id="KW-1185">Reference proteome</keyword>
<dbReference type="EMBL" id="JBHUDY010000001">
    <property type="protein sequence ID" value="MFD1610901.1"/>
    <property type="molecule type" value="Genomic_DNA"/>
</dbReference>
<dbReference type="PANTHER" id="PTHR30471:SF3">
    <property type="entry name" value="UPF0758 PROTEIN YEES-RELATED"/>
    <property type="match status" value="1"/>
</dbReference>
<accession>A0ABW4HZ64</accession>
<dbReference type="PANTHER" id="PTHR30471">
    <property type="entry name" value="DNA REPAIR PROTEIN RADC"/>
    <property type="match status" value="1"/>
</dbReference>
<dbReference type="PROSITE" id="PS01302">
    <property type="entry name" value="UPF0758"/>
    <property type="match status" value="1"/>
</dbReference>
<dbReference type="RefSeq" id="WP_380887021.1">
    <property type="nucleotide sequence ID" value="NZ_JBHUDY010000001.1"/>
</dbReference>
<keyword evidence="5" id="KW-0482">Metalloprotease</keyword>
<keyword evidence="4" id="KW-0862">Zinc</keyword>